<dbReference type="Proteomes" id="UP001139193">
    <property type="component" value="Unassembled WGS sequence"/>
</dbReference>
<evidence type="ECO:0000313" key="2">
    <source>
        <dbReference type="EMBL" id="MCI1187245.1"/>
    </source>
</evidence>
<evidence type="ECO:0000313" key="3">
    <source>
        <dbReference type="Proteomes" id="UP001139193"/>
    </source>
</evidence>
<keyword evidence="3" id="KW-1185">Reference proteome</keyword>
<evidence type="ECO:0008006" key="4">
    <source>
        <dbReference type="Google" id="ProtNLM"/>
    </source>
</evidence>
<name>A0A9X1VET1_9BACT</name>
<dbReference type="RefSeq" id="WP_241935525.1">
    <property type="nucleotide sequence ID" value="NZ_JALBGC010000002.1"/>
</dbReference>
<keyword evidence="1" id="KW-0732">Signal</keyword>
<organism evidence="2 3">
    <name type="scientific">Hymenobacter cyanobacteriorum</name>
    <dbReference type="NCBI Taxonomy" id="2926463"/>
    <lineage>
        <taxon>Bacteria</taxon>
        <taxon>Pseudomonadati</taxon>
        <taxon>Bacteroidota</taxon>
        <taxon>Cytophagia</taxon>
        <taxon>Cytophagales</taxon>
        <taxon>Hymenobacteraceae</taxon>
        <taxon>Hymenobacter</taxon>
    </lineage>
</organism>
<dbReference type="AlphaFoldDB" id="A0A9X1VET1"/>
<feature type="signal peptide" evidence="1">
    <location>
        <begin position="1"/>
        <end position="29"/>
    </location>
</feature>
<proteinExistence type="predicted"/>
<feature type="chain" id="PRO_5040764429" description="Trimeric autotransporter adhesin YadA-like head domain-containing protein" evidence="1">
    <location>
        <begin position="30"/>
        <end position="429"/>
    </location>
</feature>
<evidence type="ECO:0000256" key="1">
    <source>
        <dbReference type="SAM" id="SignalP"/>
    </source>
</evidence>
<gene>
    <name evidence="2" type="ORF">MON38_07420</name>
</gene>
<dbReference type="EMBL" id="JALBGC010000002">
    <property type="protein sequence ID" value="MCI1187245.1"/>
    <property type="molecule type" value="Genomic_DNA"/>
</dbReference>
<sequence>MKNLFTPAYYYRGLALTALLATGSLAAQAQNVGIGIATPSATLDVNGTLRVRGLTTPGLVQTDASGNLTSAGLGTSLFWSLSGNANTAGGTKFLGTTDAQDLFFKTNGTEVLRLMQGGALWPSAGTNRNVYLGYYTGANVAAGVYNNTFLGNGAGQASTGGNGNTYVGAAAAQSATTGNNNTFVGSLAGRNTSKSGTAGNSNTFVGGTAGATNDTGSFNAAFGGNAAQNLVGGNSNAFFGYNAGATELGSSNVYVGEGAMPNGASTSSNNVLLGFRSTVAADLTNAGAIGAYASATASNTLALGGTGYYAVRVGIGTPAPVATLDVRGSQALAYTTTGSTSGTFTLTAAHHTVRRFGACNNISIPDASTCPGRIYVIISSSGAGSNVGLNVQSGGGIYDDVANTTLTYLGQSERISIQSDGAGWIVIGR</sequence>
<reference evidence="2" key="1">
    <citation type="submission" date="2022-03" db="EMBL/GenBank/DDBJ databases">
        <title>Bacterial whole genome sequence for Hymenobacter sp. DH14.</title>
        <authorList>
            <person name="Le V."/>
        </authorList>
    </citation>
    <scope>NUCLEOTIDE SEQUENCE</scope>
    <source>
        <strain evidence="2">DH14</strain>
    </source>
</reference>
<comment type="caution">
    <text evidence="2">The sequence shown here is derived from an EMBL/GenBank/DDBJ whole genome shotgun (WGS) entry which is preliminary data.</text>
</comment>
<protein>
    <recommendedName>
        <fullName evidence="4">Trimeric autotransporter adhesin YadA-like head domain-containing protein</fullName>
    </recommendedName>
</protein>
<accession>A0A9X1VET1</accession>